<feature type="compositionally biased region" description="Basic and acidic residues" evidence="2">
    <location>
        <begin position="1438"/>
        <end position="1453"/>
    </location>
</feature>
<sequence>MSDISDSATPPAAIPVLSAPLRGGHDHNTPQITSIRLDDSNYLSWSRSITLALKSRRLFGYVTGQIPAPATSSPEWLTWDSENSLVMSWLTNSMQEALARNYLFLDTAADIWRRAEATYSRRGNAAQIFQLRRRISSLRQSDRPPSVYYLEFTQLYQEYDHFDPLVFTSPVDEAMVRAREERNRIFEFLHGLHRDFDQISVQILGRTLLPSLPEVYSLVQQEFDRRQSLVPDSLPESSALVAGSSILGVRPPRDAQMRGPDKDRLVCDYCGKNRHTRDTCFRLHGFPPPRGGATRGGRGSGRTSSRHTSPRSAHLTDASVDVSSGPDPYAVTGSFSAEEMLALRRMMQGLTTEPTALSSSSYAHTGTPRAHSAESMTSPQWIIDSGATDHMTGSASGFVSYTPLSGRDKVSIADGSLSSIAGKGSISCSSLLLSSVLHVPSFTRNLLSISHLTNSMNCSVTFLPSSCVFQDLTTGKVIGSGSLVNGLYVLDSGTATPPRALLSASSHPLYSQHCRLGHPSISVMRLLFPHVSTTVLNSFVCDVCATSKHKRHAFSHVSLPSSVPFSVIHTDVWGPYPIQSISGCAWFVSFIDCFSRTTWLYLLKNKNDVFPTFQRFHKMISTQFHTDIQILRSDNGREYIDSHFSHYLVDHSILHQTTCPYSPAQNGVAERKNRHLLEVARCLLSTMHLPKYYWGDAVLTAAYLINRMPTPVLGNDTPLGALHLKPSTLPPKVFECVCFVHIHHPRPSKLDQRALRCVFIGYSATQKGYKCFHPPTRKVFVSMDVTFHEYESYYALTADTTSAPSPTTPLPVPPPYYPSLQGESLPREVSSYVPPPPICPAVPSLQVYSRRSKGPNTQDHAIRPEPSLDPESGSSDAPIALRKGIRSCTKHPLSNYVSYDSFSTAHKTFISSLASITIPSSWQEAIGIPEWKGAMLEEMMALEKNLTWDLVQLPFGKKTVGCKWVFTVKQNPQGVIERCKARLVARGYTQTFGVDYQETFAPVAKMNTIRVLLSCAACKGWDLCQLDVKNAFLHGNLDEEVYMTLPPGLISSGSEGKVCKLKKALYGLKQSPRAWFGRFHKAMVSFGYHQSNADHTLFIKKRATKLTILIVYVDDIVITGNDVEEIKILKQKLACEFEVKDLGKLRYFLGIEVARSNHGIFISQRKYTLDLLEKTGMSGCKPVNTPIEANHKLGKDGKSIDDVPAFQRLVGRLIYLSHTRPDISYAVGVISQFMHAPKTNYVDAAHRILRYLKSSPGSGILFSPNSCLDIEVYTDADWAGSIDDRRSTSGYCSLIGGNLVTWRSKKQQVVARSSAEAEFRAMAHGVCEGLWLRSLMSDLGLVEETPIRLYCDNKAAISIAHNPVQHDRTKHIEVDRHFIKENIEKGVVCTPFVPSERQLADILTKGLHGSNFDRIVINSVSLYTQDSGMVNRGSMHRSSKETGRNQKLRDGGKNADSYFNEDAFLSYELIDSTPQCTSESFRFPQPKKESLVPIHINPKSPTVNNSRFLPTSNMEFLDLSFRDLLVECSKISASYPDVSPSCSSYTDSMLEMCFLGKEGPDFVADLQVETKCNRNQFFSTGVDANIIYGGDAICILPKSSSTKVGISNSYAEKKMVKFGKEIIKSRLKSHLSPFKKLLNPIMKSKSPCNSSLIEPRTSSSTASSTTTSSKQKFFPKSLLNEISKATQKIGTERNPRGSVQVIKTATLPTYLHAVLKWEFNRGEPSTEFSVKGPEDVLSAKIWKTDNPYNWVYTFHHCKLKRIMVRHGRKDRHLQPSLIIGQMLVSCHLCSDVGESGPLDNTASTEFNLYDIAQARRNTAIQRSRCLSNSDQTSVTECPLESNCSMETERPRHPFGLHSSEFHSDLSTSYPWASDDLPPNLEIASIVTQSPAYVKVVTPSARHGLPNSEEVSASSLLDRSRFGGGCDCGGWDMGCPVVVFETGTEEPMGKKENIPALTIIENGKGKYSVHFLAQLSALQAFSICIAILHSPEAFSTVRRTITNSTPTPSSLCSRKGRDAPLTL</sequence>
<dbReference type="InterPro" id="IPR029472">
    <property type="entry name" value="Copia-like_N"/>
</dbReference>
<dbReference type="Pfam" id="PF25597">
    <property type="entry name" value="SH3_retrovirus"/>
    <property type="match status" value="1"/>
</dbReference>
<dbReference type="InterPro" id="IPR057670">
    <property type="entry name" value="SH3_retrovirus"/>
</dbReference>
<dbReference type="InterPro" id="IPR054722">
    <property type="entry name" value="PolX-like_BBD"/>
</dbReference>
<feature type="region of interest" description="Disordered" evidence="2">
    <location>
        <begin position="281"/>
        <end position="327"/>
    </location>
</feature>
<dbReference type="InterPro" id="IPR012337">
    <property type="entry name" value="RNaseH-like_sf"/>
</dbReference>
<feature type="compositionally biased region" description="Polar residues" evidence="2">
    <location>
        <begin position="354"/>
        <end position="364"/>
    </location>
</feature>
<feature type="region of interest" description="Disordered" evidence="2">
    <location>
        <begin position="1431"/>
        <end position="1454"/>
    </location>
</feature>
<dbReference type="Proteomes" id="UP001418222">
    <property type="component" value="Unassembled WGS sequence"/>
</dbReference>
<dbReference type="SUPFAM" id="SSF53098">
    <property type="entry name" value="Ribonuclease H-like"/>
    <property type="match status" value="1"/>
</dbReference>
<protein>
    <recommendedName>
        <fullName evidence="3">Integrase catalytic domain-containing protein</fullName>
    </recommendedName>
</protein>
<dbReference type="InterPro" id="IPR036397">
    <property type="entry name" value="RNaseH_sf"/>
</dbReference>
<keyword evidence="1" id="KW-0645">Protease</keyword>
<name>A0AAP0BA31_9ASPA</name>
<evidence type="ECO:0000259" key="3">
    <source>
        <dbReference type="PROSITE" id="PS50994"/>
    </source>
</evidence>
<proteinExistence type="predicted"/>
<feature type="region of interest" description="Disordered" evidence="2">
    <location>
        <begin position="849"/>
        <end position="875"/>
    </location>
</feature>
<dbReference type="Pfam" id="PF22936">
    <property type="entry name" value="Pol_BBD"/>
    <property type="match status" value="1"/>
</dbReference>
<dbReference type="SUPFAM" id="SSF56672">
    <property type="entry name" value="DNA/RNA polymerases"/>
    <property type="match status" value="1"/>
</dbReference>
<feature type="compositionally biased region" description="Polar residues" evidence="2">
    <location>
        <begin position="849"/>
        <end position="859"/>
    </location>
</feature>
<dbReference type="Pfam" id="PF07727">
    <property type="entry name" value="RVT_2"/>
    <property type="match status" value="1"/>
</dbReference>
<evidence type="ECO:0000256" key="1">
    <source>
        <dbReference type="ARBA" id="ARBA00022750"/>
    </source>
</evidence>
<reference evidence="4 5" key="1">
    <citation type="journal article" date="2022" name="Nat. Plants">
        <title>Genomes of leafy and leafless Platanthera orchids illuminate the evolution of mycoheterotrophy.</title>
        <authorList>
            <person name="Li M.H."/>
            <person name="Liu K.W."/>
            <person name="Li Z."/>
            <person name="Lu H.C."/>
            <person name="Ye Q.L."/>
            <person name="Zhang D."/>
            <person name="Wang J.Y."/>
            <person name="Li Y.F."/>
            <person name="Zhong Z.M."/>
            <person name="Liu X."/>
            <person name="Yu X."/>
            <person name="Liu D.K."/>
            <person name="Tu X.D."/>
            <person name="Liu B."/>
            <person name="Hao Y."/>
            <person name="Liao X.Y."/>
            <person name="Jiang Y.T."/>
            <person name="Sun W.H."/>
            <person name="Chen J."/>
            <person name="Chen Y.Q."/>
            <person name="Ai Y."/>
            <person name="Zhai J.W."/>
            <person name="Wu S.S."/>
            <person name="Zhou Z."/>
            <person name="Hsiao Y.Y."/>
            <person name="Wu W.L."/>
            <person name="Chen Y.Y."/>
            <person name="Lin Y.F."/>
            <person name="Hsu J.L."/>
            <person name="Li C.Y."/>
            <person name="Wang Z.W."/>
            <person name="Zhao X."/>
            <person name="Zhong W.Y."/>
            <person name="Ma X.K."/>
            <person name="Ma L."/>
            <person name="Huang J."/>
            <person name="Chen G.Z."/>
            <person name="Huang M.Z."/>
            <person name="Huang L."/>
            <person name="Peng D.H."/>
            <person name="Luo Y.B."/>
            <person name="Zou S.Q."/>
            <person name="Chen S.P."/>
            <person name="Lan S."/>
            <person name="Tsai W.C."/>
            <person name="Van de Peer Y."/>
            <person name="Liu Z.J."/>
        </authorList>
    </citation>
    <scope>NUCLEOTIDE SEQUENCE [LARGE SCALE GENOMIC DNA]</scope>
    <source>
        <strain evidence="4">Lor287</strain>
    </source>
</reference>
<dbReference type="Pfam" id="PF14244">
    <property type="entry name" value="Retrotran_gag_3"/>
    <property type="match status" value="1"/>
</dbReference>
<feature type="region of interest" description="Disordered" evidence="2">
    <location>
        <begin position="354"/>
        <end position="376"/>
    </location>
</feature>
<comment type="caution">
    <text evidence="4">The sequence shown here is derived from an EMBL/GenBank/DDBJ whole genome shotgun (WGS) entry which is preliminary data.</text>
</comment>
<keyword evidence="5" id="KW-1185">Reference proteome</keyword>
<dbReference type="InterPro" id="IPR021916">
    <property type="entry name" value="DUF3527"/>
</dbReference>
<feature type="region of interest" description="Disordered" evidence="2">
    <location>
        <begin position="1"/>
        <end position="28"/>
    </location>
</feature>
<dbReference type="Gene3D" id="3.30.420.10">
    <property type="entry name" value="Ribonuclease H-like superfamily/Ribonuclease H"/>
    <property type="match status" value="1"/>
</dbReference>
<evidence type="ECO:0000256" key="2">
    <source>
        <dbReference type="SAM" id="MobiDB-lite"/>
    </source>
</evidence>
<dbReference type="CDD" id="cd09272">
    <property type="entry name" value="RNase_HI_RT_Ty1"/>
    <property type="match status" value="1"/>
</dbReference>
<feature type="region of interest" description="Disordered" evidence="2">
    <location>
        <begin position="2003"/>
        <end position="2022"/>
    </location>
</feature>
<dbReference type="PANTHER" id="PTHR31390:SF0">
    <property type="entry name" value="DOMAIN PROTEIN, PUTATIVE (DUF3527)-RELATED"/>
    <property type="match status" value="1"/>
</dbReference>
<dbReference type="Pfam" id="PF12043">
    <property type="entry name" value="DUF3527"/>
    <property type="match status" value="1"/>
</dbReference>
<dbReference type="GO" id="GO:0003676">
    <property type="term" value="F:nucleic acid binding"/>
    <property type="evidence" value="ECO:0007669"/>
    <property type="project" value="InterPro"/>
</dbReference>
<evidence type="ECO:0000313" key="5">
    <source>
        <dbReference type="Proteomes" id="UP001418222"/>
    </source>
</evidence>
<accession>A0AAP0BA31</accession>
<dbReference type="PANTHER" id="PTHR31390">
    <property type="entry name" value="EXPRESSED PROTEIN"/>
    <property type="match status" value="1"/>
</dbReference>
<feature type="domain" description="Integrase catalytic" evidence="3">
    <location>
        <begin position="560"/>
        <end position="726"/>
    </location>
</feature>
<dbReference type="InterPro" id="IPR013103">
    <property type="entry name" value="RVT_2"/>
</dbReference>
<keyword evidence="1" id="KW-0378">Hydrolase</keyword>
<dbReference type="InterPro" id="IPR001584">
    <property type="entry name" value="Integrase_cat-core"/>
</dbReference>
<evidence type="ECO:0000313" key="4">
    <source>
        <dbReference type="EMBL" id="KAK8934320.1"/>
    </source>
</evidence>
<dbReference type="InterPro" id="IPR025724">
    <property type="entry name" value="GAG-pre-integrase_dom"/>
</dbReference>
<dbReference type="EMBL" id="JBBWWQ010000012">
    <property type="protein sequence ID" value="KAK8934320.1"/>
    <property type="molecule type" value="Genomic_DNA"/>
</dbReference>
<dbReference type="PROSITE" id="PS50994">
    <property type="entry name" value="INTEGRASE"/>
    <property type="match status" value="1"/>
</dbReference>
<organism evidence="4 5">
    <name type="scientific">Platanthera zijinensis</name>
    <dbReference type="NCBI Taxonomy" id="2320716"/>
    <lineage>
        <taxon>Eukaryota</taxon>
        <taxon>Viridiplantae</taxon>
        <taxon>Streptophyta</taxon>
        <taxon>Embryophyta</taxon>
        <taxon>Tracheophyta</taxon>
        <taxon>Spermatophyta</taxon>
        <taxon>Magnoliopsida</taxon>
        <taxon>Liliopsida</taxon>
        <taxon>Asparagales</taxon>
        <taxon>Orchidaceae</taxon>
        <taxon>Orchidoideae</taxon>
        <taxon>Orchideae</taxon>
        <taxon>Orchidinae</taxon>
        <taxon>Platanthera</taxon>
    </lineage>
</organism>
<dbReference type="InterPro" id="IPR043502">
    <property type="entry name" value="DNA/RNA_pol_sf"/>
</dbReference>
<feature type="compositionally biased region" description="Low complexity" evidence="2">
    <location>
        <begin position="1657"/>
        <end position="1669"/>
    </location>
</feature>
<dbReference type="Pfam" id="PF13976">
    <property type="entry name" value="gag_pre-integrs"/>
    <property type="match status" value="1"/>
</dbReference>
<feature type="region of interest" description="Disordered" evidence="2">
    <location>
        <begin position="1647"/>
        <end position="1669"/>
    </location>
</feature>
<keyword evidence="1" id="KW-0064">Aspartyl protease</keyword>
<dbReference type="GO" id="GO:0015074">
    <property type="term" value="P:DNA integration"/>
    <property type="evidence" value="ECO:0007669"/>
    <property type="project" value="InterPro"/>
</dbReference>
<gene>
    <name evidence="4" type="ORF">KSP39_PZI014669</name>
</gene>
<dbReference type="Pfam" id="PF00665">
    <property type="entry name" value="rve"/>
    <property type="match status" value="1"/>
</dbReference>
<dbReference type="GO" id="GO:0004190">
    <property type="term" value="F:aspartic-type endopeptidase activity"/>
    <property type="evidence" value="ECO:0007669"/>
    <property type="project" value="UniProtKB-KW"/>
</dbReference>